<dbReference type="InterPro" id="IPR023549">
    <property type="entry name" value="Subtilisin_inhibitor"/>
</dbReference>
<dbReference type="InterPro" id="IPR000691">
    <property type="entry name" value="Prot_inh_I16_SSI"/>
</dbReference>
<proteinExistence type="inferred from homology"/>
<dbReference type="Pfam" id="PF00720">
    <property type="entry name" value="SSI"/>
    <property type="match status" value="1"/>
</dbReference>
<protein>
    <recommendedName>
        <fullName evidence="11">Subtilisin inhibitor domain-containing protein</fullName>
    </recommendedName>
</protein>
<reference evidence="12" key="1">
    <citation type="journal article" date="2014" name="Int. J. Syst. Evol. Microbiol.">
        <title>Complete genome sequence of Corynebacterium casei LMG S-19264T (=DSM 44701T), isolated from a smear-ripened cheese.</title>
        <authorList>
            <consortium name="US DOE Joint Genome Institute (JGI-PGF)"/>
            <person name="Walter F."/>
            <person name="Albersmeier A."/>
            <person name="Kalinowski J."/>
            <person name="Ruckert C."/>
        </authorList>
    </citation>
    <scope>NUCLEOTIDE SEQUENCE</scope>
    <source>
        <strain evidence="12">JCM 13064</strain>
    </source>
</reference>
<keyword evidence="7" id="KW-1015">Disulfide bond</keyword>
<feature type="signal peptide" evidence="10">
    <location>
        <begin position="1"/>
        <end position="19"/>
    </location>
</feature>
<evidence type="ECO:0000259" key="11">
    <source>
        <dbReference type="Pfam" id="PF00720"/>
    </source>
</evidence>
<dbReference type="InterPro" id="IPR036819">
    <property type="entry name" value="Subtilisin_inhibitor-like_sf"/>
</dbReference>
<accession>A0A917RQF5</accession>
<evidence type="ECO:0000256" key="6">
    <source>
        <dbReference type="ARBA" id="ARBA00022900"/>
    </source>
</evidence>
<name>A0A917RQF5_9ACTN</name>
<dbReference type="SUPFAM" id="SSF55399">
    <property type="entry name" value="Subtilisin inhibitor"/>
    <property type="match status" value="1"/>
</dbReference>
<sequence>MRRLTLGLTCTVLLLGVVAALSPLPTTERDAAAPGHLSERPATHLLSGLLPAEAYREAPGEPGLHAPDGETRPGPIPGHPDSVFGYSEFVFGETHPGPVRAHEEVQEPAAGTTGRQSPPGVPRPGETARPAPAKNVSRVLLLTVARGESPTPADKAVLLQCGPPAGSHPKAAEACRQLEGVGGDLNELHVAPDTKCTREYDPVTVFGAGLWDRSRLSYERTFGNRCELKATTGAVFTF</sequence>
<keyword evidence="4" id="KW-0964">Secreted</keyword>
<feature type="region of interest" description="Disordered" evidence="9">
    <location>
        <begin position="106"/>
        <end position="134"/>
    </location>
</feature>
<comment type="subunit">
    <text evidence="3">Homodimer.</text>
</comment>
<comment type="subcellular location">
    <subcellularLocation>
        <location evidence="1">Secreted</location>
    </subcellularLocation>
</comment>
<evidence type="ECO:0000313" key="13">
    <source>
        <dbReference type="Proteomes" id="UP000645217"/>
    </source>
</evidence>
<dbReference type="GO" id="GO:0004867">
    <property type="term" value="F:serine-type endopeptidase inhibitor activity"/>
    <property type="evidence" value="ECO:0007669"/>
    <property type="project" value="UniProtKB-KW"/>
</dbReference>
<dbReference type="EMBL" id="BMNT01000061">
    <property type="protein sequence ID" value="GGL18392.1"/>
    <property type="molecule type" value="Genomic_DNA"/>
</dbReference>
<dbReference type="GO" id="GO:0005576">
    <property type="term" value="C:extracellular region"/>
    <property type="evidence" value="ECO:0007669"/>
    <property type="project" value="UniProtKB-SubCell"/>
</dbReference>
<dbReference type="PRINTS" id="PR00294">
    <property type="entry name" value="SSBTLNINHBTR"/>
</dbReference>
<feature type="region of interest" description="Disordered" evidence="9">
    <location>
        <begin position="57"/>
        <end position="81"/>
    </location>
</feature>
<evidence type="ECO:0000256" key="1">
    <source>
        <dbReference type="ARBA" id="ARBA00004613"/>
    </source>
</evidence>
<comment type="similarity">
    <text evidence="2 8">Belongs to the protease inhibitor I16 (SSI) family.</text>
</comment>
<keyword evidence="10" id="KW-0732">Signal</keyword>
<evidence type="ECO:0000256" key="4">
    <source>
        <dbReference type="ARBA" id="ARBA00022525"/>
    </source>
</evidence>
<dbReference type="Gene3D" id="3.30.350.10">
    <property type="entry name" value="Subtilisin inhibitor-like"/>
    <property type="match status" value="1"/>
</dbReference>
<organism evidence="12 13">
    <name type="scientific">Sphaerisporangium melleum</name>
    <dbReference type="NCBI Taxonomy" id="321316"/>
    <lineage>
        <taxon>Bacteria</taxon>
        <taxon>Bacillati</taxon>
        <taxon>Actinomycetota</taxon>
        <taxon>Actinomycetes</taxon>
        <taxon>Streptosporangiales</taxon>
        <taxon>Streptosporangiaceae</taxon>
        <taxon>Sphaerisporangium</taxon>
    </lineage>
</organism>
<reference evidence="12" key="2">
    <citation type="submission" date="2020-09" db="EMBL/GenBank/DDBJ databases">
        <authorList>
            <person name="Sun Q."/>
            <person name="Ohkuma M."/>
        </authorList>
    </citation>
    <scope>NUCLEOTIDE SEQUENCE</scope>
    <source>
        <strain evidence="12">JCM 13064</strain>
    </source>
</reference>
<feature type="domain" description="Subtilisin inhibitor" evidence="11">
    <location>
        <begin position="139"/>
        <end position="224"/>
    </location>
</feature>
<keyword evidence="6 8" id="KW-0722">Serine protease inhibitor</keyword>
<dbReference type="RefSeq" id="WP_189167430.1">
    <property type="nucleotide sequence ID" value="NZ_BMNT01000061.1"/>
</dbReference>
<feature type="chain" id="PRO_5039064940" description="Subtilisin inhibitor domain-containing protein" evidence="10">
    <location>
        <begin position="20"/>
        <end position="238"/>
    </location>
</feature>
<dbReference type="AlphaFoldDB" id="A0A917RQF5"/>
<comment type="caution">
    <text evidence="12">The sequence shown here is derived from an EMBL/GenBank/DDBJ whole genome shotgun (WGS) entry which is preliminary data.</text>
</comment>
<evidence type="ECO:0000256" key="9">
    <source>
        <dbReference type="SAM" id="MobiDB-lite"/>
    </source>
</evidence>
<evidence type="ECO:0000256" key="3">
    <source>
        <dbReference type="ARBA" id="ARBA00011738"/>
    </source>
</evidence>
<gene>
    <name evidence="12" type="ORF">GCM10007964_70530</name>
</gene>
<evidence type="ECO:0000256" key="10">
    <source>
        <dbReference type="SAM" id="SignalP"/>
    </source>
</evidence>
<evidence type="ECO:0000256" key="8">
    <source>
        <dbReference type="RuleBase" id="RU003471"/>
    </source>
</evidence>
<evidence type="ECO:0000256" key="5">
    <source>
        <dbReference type="ARBA" id="ARBA00022690"/>
    </source>
</evidence>
<keyword evidence="5 8" id="KW-0646">Protease inhibitor</keyword>
<evidence type="ECO:0000313" key="12">
    <source>
        <dbReference type="EMBL" id="GGL18392.1"/>
    </source>
</evidence>
<dbReference type="Proteomes" id="UP000645217">
    <property type="component" value="Unassembled WGS sequence"/>
</dbReference>
<evidence type="ECO:0000256" key="7">
    <source>
        <dbReference type="ARBA" id="ARBA00023157"/>
    </source>
</evidence>
<keyword evidence="13" id="KW-1185">Reference proteome</keyword>
<evidence type="ECO:0000256" key="2">
    <source>
        <dbReference type="ARBA" id="ARBA00010472"/>
    </source>
</evidence>